<protein>
    <recommendedName>
        <fullName evidence="2">RING-type E3 ubiquitin transferase</fullName>
        <ecNumber evidence="2">2.3.2.27</ecNumber>
    </recommendedName>
</protein>
<dbReference type="SMART" id="SM00184">
    <property type="entry name" value="RING"/>
    <property type="match status" value="1"/>
</dbReference>
<dbReference type="PANTHER" id="PTHR15710:SF194">
    <property type="entry name" value="RING_U-BOX SUPERFAMILY PROTEIN"/>
    <property type="match status" value="1"/>
</dbReference>
<keyword evidence="4 6" id="KW-0863">Zinc-finger</keyword>
<accession>A0ABQ9L8G3</accession>
<name>A0ABQ9L8G3_HEVBR</name>
<dbReference type="InterPro" id="IPR001841">
    <property type="entry name" value="Znf_RING"/>
</dbReference>
<evidence type="ECO:0000256" key="4">
    <source>
        <dbReference type="ARBA" id="ARBA00022771"/>
    </source>
</evidence>
<keyword evidence="9" id="KW-1185">Reference proteome</keyword>
<evidence type="ECO:0000256" key="3">
    <source>
        <dbReference type="ARBA" id="ARBA00022723"/>
    </source>
</evidence>
<dbReference type="InterPro" id="IPR013083">
    <property type="entry name" value="Znf_RING/FYVE/PHD"/>
</dbReference>
<evidence type="ECO:0000256" key="1">
    <source>
        <dbReference type="ARBA" id="ARBA00000900"/>
    </source>
</evidence>
<organism evidence="8 9">
    <name type="scientific">Hevea brasiliensis</name>
    <name type="common">Para rubber tree</name>
    <name type="synonym">Siphonia brasiliensis</name>
    <dbReference type="NCBI Taxonomy" id="3981"/>
    <lineage>
        <taxon>Eukaryota</taxon>
        <taxon>Viridiplantae</taxon>
        <taxon>Streptophyta</taxon>
        <taxon>Embryophyta</taxon>
        <taxon>Tracheophyta</taxon>
        <taxon>Spermatophyta</taxon>
        <taxon>Magnoliopsida</taxon>
        <taxon>eudicotyledons</taxon>
        <taxon>Gunneridae</taxon>
        <taxon>Pentapetalae</taxon>
        <taxon>rosids</taxon>
        <taxon>fabids</taxon>
        <taxon>Malpighiales</taxon>
        <taxon>Euphorbiaceae</taxon>
        <taxon>Crotonoideae</taxon>
        <taxon>Micrandreae</taxon>
        <taxon>Hevea</taxon>
    </lineage>
</organism>
<dbReference type="EC" id="2.3.2.27" evidence="2"/>
<dbReference type="PANTHER" id="PTHR15710">
    <property type="entry name" value="E3 UBIQUITIN-PROTEIN LIGASE PRAJA"/>
    <property type="match status" value="1"/>
</dbReference>
<proteinExistence type="predicted"/>
<evidence type="ECO:0000259" key="7">
    <source>
        <dbReference type="PROSITE" id="PS50089"/>
    </source>
</evidence>
<sequence>MLSDLNIPFTLDRIQWRASPEQDWVSLRNQDDVIRQILGFARNKASMISIVNDHPKELTLLVIIKKVVVVPHHEFEAMVIAKRVEITQEINAAIAWANQAPSSLRSLLLSEIRASQVYRSFESLIDEAIRESSEEQEGTGSEPIPAATSSIEALEEVIYDGEDSTGSCAICMEKLVIGCQVTSIPCSHKFHKTCIGSWLRRSHMCPLCRFKLPIT</sequence>
<comment type="catalytic activity">
    <reaction evidence="1">
        <text>S-ubiquitinyl-[E2 ubiquitin-conjugating enzyme]-L-cysteine + [acceptor protein]-L-lysine = [E2 ubiquitin-conjugating enzyme]-L-cysteine + N(6)-ubiquitinyl-[acceptor protein]-L-lysine.</text>
        <dbReference type="EC" id="2.3.2.27"/>
    </reaction>
</comment>
<dbReference type="Proteomes" id="UP001174677">
    <property type="component" value="Chromosome 14"/>
</dbReference>
<evidence type="ECO:0000256" key="5">
    <source>
        <dbReference type="ARBA" id="ARBA00022833"/>
    </source>
</evidence>
<dbReference type="SUPFAM" id="SSF57850">
    <property type="entry name" value="RING/U-box"/>
    <property type="match status" value="1"/>
</dbReference>
<dbReference type="Pfam" id="PF13639">
    <property type="entry name" value="zf-RING_2"/>
    <property type="match status" value="1"/>
</dbReference>
<evidence type="ECO:0000256" key="6">
    <source>
        <dbReference type="PROSITE-ProRule" id="PRU00175"/>
    </source>
</evidence>
<evidence type="ECO:0000256" key="2">
    <source>
        <dbReference type="ARBA" id="ARBA00012483"/>
    </source>
</evidence>
<dbReference type="EMBL" id="JARPOI010000014">
    <property type="protein sequence ID" value="KAJ9160053.1"/>
    <property type="molecule type" value="Genomic_DNA"/>
</dbReference>
<reference evidence="8" key="1">
    <citation type="journal article" date="2023" name="Plant Biotechnol. J.">
        <title>Chromosome-level wild Hevea brasiliensis genome provides new tools for genomic-assisted breeding and valuable loci to elevate rubber yield.</title>
        <authorList>
            <person name="Cheng H."/>
            <person name="Song X."/>
            <person name="Hu Y."/>
            <person name="Wu T."/>
            <person name="Yang Q."/>
            <person name="An Z."/>
            <person name="Feng S."/>
            <person name="Deng Z."/>
            <person name="Wu W."/>
            <person name="Zeng X."/>
            <person name="Tu M."/>
            <person name="Wang X."/>
            <person name="Huang H."/>
        </authorList>
    </citation>
    <scope>NUCLEOTIDE SEQUENCE</scope>
    <source>
        <strain evidence="8">MT/VB/25A 57/8</strain>
    </source>
</reference>
<comment type="caution">
    <text evidence="8">The sequence shown here is derived from an EMBL/GenBank/DDBJ whole genome shotgun (WGS) entry which is preliminary data.</text>
</comment>
<keyword evidence="3" id="KW-0479">Metal-binding</keyword>
<keyword evidence="5" id="KW-0862">Zinc</keyword>
<dbReference type="Gene3D" id="3.30.40.10">
    <property type="entry name" value="Zinc/RING finger domain, C3HC4 (zinc finger)"/>
    <property type="match status" value="1"/>
</dbReference>
<dbReference type="PROSITE" id="PS50089">
    <property type="entry name" value="ZF_RING_2"/>
    <property type="match status" value="1"/>
</dbReference>
<evidence type="ECO:0000313" key="9">
    <source>
        <dbReference type="Proteomes" id="UP001174677"/>
    </source>
</evidence>
<evidence type="ECO:0000313" key="8">
    <source>
        <dbReference type="EMBL" id="KAJ9160053.1"/>
    </source>
</evidence>
<feature type="domain" description="RING-type" evidence="7">
    <location>
        <begin position="168"/>
        <end position="209"/>
    </location>
</feature>
<dbReference type="CDD" id="cd16454">
    <property type="entry name" value="RING-H2_PA-TM-RING"/>
    <property type="match status" value="1"/>
</dbReference>
<gene>
    <name evidence="8" type="ORF">P3X46_025489</name>
</gene>